<dbReference type="EMBL" id="CDHK01000010">
    <property type="protein sequence ID" value="CEJ61212.1"/>
    <property type="molecule type" value="Genomic_DNA"/>
</dbReference>
<organism evidence="2 3">
    <name type="scientific">Penicillium brasilianum</name>
    <dbReference type="NCBI Taxonomy" id="104259"/>
    <lineage>
        <taxon>Eukaryota</taxon>
        <taxon>Fungi</taxon>
        <taxon>Dikarya</taxon>
        <taxon>Ascomycota</taxon>
        <taxon>Pezizomycotina</taxon>
        <taxon>Eurotiomycetes</taxon>
        <taxon>Eurotiomycetidae</taxon>
        <taxon>Eurotiales</taxon>
        <taxon>Aspergillaceae</taxon>
        <taxon>Penicillium</taxon>
    </lineage>
</organism>
<dbReference type="OrthoDB" id="4362925at2759"/>
<feature type="region of interest" description="Disordered" evidence="1">
    <location>
        <begin position="231"/>
        <end position="257"/>
    </location>
</feature>
<feature type="compositionally biased region" description="Basic and acidic residues" evidence="1">
    <location>
        <begin position="63"/>
        <end position="75"/>
    </location>
</feature>
<evidence type="ECO:0000313" key="3">
    <source>
        <dbReference type="Proteomes" id="UP000042958"/>
    </source>
</evidence>
<feature type="region of interest" description="Disordered" evidence="1">
    <location>
        <begin position="52"/>
        <end position="113"/>
    </location>
</feature>
<feature type="region of interest" description="Disordered" evidence="1">
    <location>
        <begin position="273"/>
        <end position="294"/>
    </location>
</feature>
<reference evidence="3" key="1">
    <citation type="journal article" date="2015" name="Genome Announc.">
        <title>Draft genome sequence of the fungus Penicillium brasilianum MG11.</title>
        <authorList>
            <person name="Horn F."/>
            <person name="Linde J."/>
            <person name="Mattern D.J."/>
            <person name="Walther G."/>
            <person name="Guthke R."/>
            <person name="Brakhage A.A."/>
            <person name="Valiante V."/>
        </authorList>
    </citation>
    <scope>NUCLEOTIDE SEQUENCE [LARGE SCALE GENOMIC DNA]</scope>
    <source>
        <strain evidence="3">MG11</strain>
    </source>
</reference>
<accession>A0A0F7U1Q0</accession>
<name>A0A0F7U1Q0_PENBI</name>
<sequence>MEPSSNSTCDSDPALQICVKCCLEKPIEQFVSRTKAKRPTTWCSDCRHYGNEGRKRWAASRKLRLEGEKNSESQEKVNNGESEKEREGTATPMFSKKAHRVPPSRNHRVPPSRNMAPYMIPTETQPHMNPESAYPSTIPEWTQVPIPGPTARYQIYPSPGYVPYMTPIPGNYSLPGALTSFQMVTPPANPAEMYPMVCNHGHGPPTSMIQSAQWVAPNYFNAKPAVQDNNGTCTSHPESQAFEHATSKNESSQKGTPCHGILNYGILDNRFSNSTTSQAETPGPVTVKEKDSDNGDTLRVVSVKGSSASSSSTGVAVNGLRVQSNGWEERKEKIGEGCPEEKFRVSSEDPVSSPALYFICLSCSTPRPTRLVDDGICVYCFEFPTQYCIQGGHEVDRPLFMDTDGRLHEVCNHCRSTSGSP</sequence>
<dbReference type="Proteomes" id="UP000042958">
    <property type="component" value="Unassembled WGS sequence"/>
</dbReference>
<feature type="compositionally biased region" description="Basic residues" evidence="1">
    <location>
        <begin position="96"/>
        <end position="110"/>
    </location>
</feature>
<proteinExistence type="predicted"/>
<dbReference type="AlphaFoldDB" id="A0A0F7U1Q0"/>
<protein>
    <submittedName>
        <fullName evidence="2">Uncharacterized protein</fullName>
    </submittedName>
</protein>
<evidence type="ECO:0000313" key="2">
    <source>
        <dbReference type="EMBL" id="CEJ61212.1"/>
    </source>
</evidence>
<evidence type="ECO:0000256" key="1">
    <source>
        <dbReference type="SAM" id="MobiDB-lite"/>
    </source>
</evidence>
<keyword evidence="3" id="KW-1185">Reference proteome</keyword>
<gene>
    <name evidence="2" type="ORF">PMG11_09749</name>
</gene>